<feature type="region of interest" description="Disordered" evidence="1">
    <location>
        <begin position="1"/>
        <end position="55"/>
    </location>
</feature>
<sequence length="176" mass="18608">MGLFSRKGRGGAGPSAEEYEADHAPELSDTAEADGPAGDFTGRPVAQPLGSEERDRLARALEQAAAEGVDVDDLESIGTHYDDAYRRWSAGGGAGRGPDVIVETYAVAIGEHLARHSAREWAVVTDVFGTDLGLVAARADTVVVPHNLVGARWMRGETGWIPGVVSHLVRIRPRAG</sequence>
<dbReference type="InterPro" id="IPR024266">
    <property type="entry name" value="DUF3806"/>
</dbReference>
<accession>A0ABN2U1E1</accession>
<dbReference type="Pfam" id="PF12713">
    <property type="entry name" value="DUF3806"/>
    <property type="match status" value="1"/>
</dbReference>
<keyword evidence="4" id="KW-1185">Reference proteome</keyword>
<evidence type="ECO:0000313" key="3">
    <source>
        <dbReference type="EMBL" id="GAA2026386.1"/>
    </source>
</evidence>
<protein>
    <recommendedName>
        <fullName evidence="2">DUF3806 domain-containing protein</fullName>
    </recommendedName>
</protein>
<feature type="domain" description="DUF3806" evidence="2">
    <location>
        <begin position="102"/>
        <end position="158"/>
    </location>
</feature>
<comment type="caution">
    <text evidence="3">The sequence shown here is derived from an EMBL/GenBank/DDBJ whole genome shotgun (WGS) entry which is preliminary data.</text>
</comment>
<evidence type="ECO:0000259" key="2">
    <source>
        <dbReference type="Pfam" id="PF12713"/>
    </source>
</evidence>
<dbReference type="RefSeq" id="WP_343989595.1">
    <property type="nucleotide sequence ID" value="NZ_BAAANB010000003.1"/>
</dbReference>
<organism evidence="3 4">
    <name type="scientific">Terrabacter terrae</name>
    <dbReference type="NCBI Taxonomy" id="318434"/>
    <lineage>
        <taxon>Bacteria</taxon>
        <taxon>Bacillati</taxon>
        <taxon>Actinomycetota</taxon>
        <taxon>Actinomycetes</taxon>
        <taxon>Micrococcales</taxon>
        <taxon>Intrasporangiaceae</taxon>
        <taxon>Terrabacter</taxon>
    </lineage>
</organism>
<reference evidence="3 4" key="1">
    <citation type="journal article" date="2019" name="Int. J. Syst. Evol. Microbiol.">
        <title>The Global Catalogue of Microorganisms (GCM) 10K type strain sequencing project: providing services to taxonomists for standard genome sequencing and annotation.</title>
        <authorList>
            <consortium name="The Broad Institute Genomics Platform"/>
            <consortium name="The Broad Institute Genome Sequencing Center for Infectious Disease"/>
            <person name="Wu L."/>
            <person name="Ma J."/>
        </authorList>
    </citation>
    <scope>NUCLEOTIDE SEQUENCE [LARGE SCALE GENOMIC DNA]</scope>
    <source>
        <strain evidence="3 4">JCM 14283</strain>
    </source>
</reference>
<evidence type="ECO:0000256" key="1">
    <source>
        <dbReference type="SAM" id="MobiDB-lite"/>
    </source>
</evidence>
<dbReference type="Proteomes" id="UP001501285">
    <property type="component" value="Unassembled WGS sequence"/>
</dbReference>
<evidence type="ECO:0000313" key="4">
    <source>
        <dbReference type="Proteomes" id="UP001501285"/>
    </source>
</evidence>
<proteinExistence type="predicted"/>
<dbReference type="EMBL" id="BAAANB010000003">
    <property type="protein sequence ID" value="GAA2026386.1"/>
    <property type="molecule type" value="Genomic_DNA"/>
</dbReference>
<name>A0ABN2U1E1_9MICO</name>
<gene>
    <name evidence="3" type="ORF">GCM10009740_15210</name>
</gene>